<dbReference type="Proteomes" id="UP000762676">
    <property type="component" value="Unassembled WGS sequence"/>
</dbReference>
<organism evidence="2 3">
    <name type="scientific">Elysia marginata</name>
    <dbReference type="NCBI Taxonomy" id="1093978"/>
    <lineage>
        <taxon>Eukaryota</taxon>
        <taxon>Metazoa</taxon>
        <taxon>Spiralia</taxon>
        <taxon>Lophotrochozoa</taxon>
        <taxon>Mollusca</taxon>
        <taxon>Gastropoda</taxon>
        <taxon>Heterobranchia</taxon>
        <taxon>Euthyneura</taxon>
        <taxon>Panpulmonata</taxon>
        <taxon>Sacoglossa</taxon>
        <taxon>Placobranchoidea</taxon>
        <taxon>Plakobranchidae</taxon>
        <taxon>Elysia</taxon>
    </lineage>
</organism>
<protein>
    <submittedName>
        <fullName evidence="2">WD repeat-containing protein 64</fullName>
    </submittedName>
</protein>
<keyword evidence="1" id="KW-0472">Membrane</keyword>
<comment type="caution">
    <text evidence="2">The sequence shown here is derived from an EMBL/GenBank/DDBJ whole genome shotgun (WGS) entry which is preliminary data.</text>
</comment>
<evidence type="ECO:0000313" key="2">
    <source>
        <dbReference type="EMBL" id="GFR67937.1"/>
    </source>
</evidence>
<accession>A0AAV4F3V3</accession>
<sequence>MSTLADGGGEDPQRPYTVGTFQVKLNKFEELIRDVTYQDAEATPEERRQWITVHMGLSSVTTGVVVVVVAIVVVVAVIAVVVVVVVVVVAGHWKLTQVELDPFSPVVWRKECPRFPGYSADRILS</sequence>
<keyword evidence="3" id="KW-1185">Reference proteome</keyword>
<dbReference type="AlphaFoldDB" id="A0AAV4F3V3"/>
<reference evidence="2 3" key="1">
    <citation type="journal article" date="2021" name="Elife">
        <title>Chloroplast acquisition without the gene transfer in kleptoplastic sea slugs, Plakobranchus ocellatus.</title>
        <authorList>
            <person name="Maeda T."/>
            <person name="Takahashi S."/>
            <person name="Yoshida T."/>
            <person name="Shimamura S."/>
            <person name="Takaki Y."/>
            <person name="Nagai Y."/>
            <person name="Toyoda A."/>
            <person name="Suzuki Y."/>
            <person name="Arimoto A."/>
            <person name="Ishii H."/>
            <person name="Satoh N."/>
            <person name="Nishiyama T."/>
            <person name="Hasebe M."/>
            <person name="Maruyama T."/>
            <person name="Minagawa J."/>
            <person name="Obokata J."/>
            <person name="Shigenobu S."/>
        </authorList>
    </citation>
    <scope>NUCLEOTIDE SEQUENCE [LARGE SCALE GENOMIC DNA]</scope>
</reference>
<name>A0AAV4F3V3_9GAST</name>
<gene>
    <name evidence="2" type="ORF">ElyMa_000263900</name>
</gene>
<proteinExistence type="predicted"/>
<evidence type="ECO:0000313" key="3">
    <source>
        <dbReference type="Proteomes" id="UP000762676"/>
    </source>
</evidence>
<keyword evidence="1" id="KW-0812">Transmembrane</keyword>
<dbReference type="EMBL" id="BMAT01000538">
    <property type="protein sequence ID" value="GFR67937.1"/>
    <property type="molecule type" value="Genomic_DNA"/>
</dbReference>
<evidence type="ECO:0000256" key="1">
    <source>
        <dbReference type="SAM" id="Phobius"/>
    </source>
</evidence>
<keyword evidence="1" id="KW-1133">Transmembrane helix</keyword>
<feature type="transmembrane region" description="Helical" evidence="1">
    <location>
        <begin position="64"/>
        <end position="90"/>
    </location>
</feature>